<reference evidence="4" key="2">
    <citation type="submission" date="2022-10" db="EMBL/GenBank/DDBJ databases">
        <authorList>
            <consortium name="ENA_rothamsted_submissions"/>
            <consortium name="culmorum"/>
            <person name="King R."/>
        </authorList>
    </citation>
    <scope>NUCLEOTIDE SEQUENCE</scope>
</reference>
<dbReference type="InterPro" id="IPR050713">
    <property type="entry name" value="RTP_Phos/Ushers"/>
</dbReference>
<keyword evidence="2" id="KW-0732">Signal</keyword>
<reference evidence="4" key="1">
    <citation type="submission" date="2022-01" db="EMBL/GenBank/DDBJ databases">
        <authorList>
            <person name="King R."/>
        </authorList>
    </citation>
    <scope>NUCLEOTIDE SEQUENCE</scope>
</reference>
<dbReference type="CDD" id="cd00063">
    <property type="entry name" value="FN3"/>
    <property type="match status" value="2"/>
</dbReference>
<dbReference type="PANTHER" id="PTHR46957:SF3">
    <property type="entry name" value="CYTOKINE RECEPTOR"/>
    <property type="match status" value="1"/>
</dbReference>
<dbReference type="SMART" id="SM00060">
    <property type="entry name" value="FN3"/>
    <property type="match status" value="2"/>
</dbReference>
<feature type="domain" description="Fibronectin type-III" evidence="3">
    <location>
        <begin position="123"/>
        <end position="224"/>
    </location>
</feature>
<dbReference type="Pfam" id="PF00041">
    <property type="entry name" value="fn3"/>
    <property type="match status" value="1"/>
</dbReference>
<evidence type="ECO:0000256" key="2">
    <source>
        <dbReference type="SAM" id="SignalP"/>
    </source>
</evidence>
<dbReference type="InterPro" id="IPR003961">
    <property type="entry name" value="FN3_dom"/>
</dbReference>
<dbReference type="OrthoDB" id="6418794at2759"/>
<feature type="region of interest" description="Disordered" evidence="1">
    <location>
        <begin position="249"/>
        <end position="280"/>
    </location>
</feature>
<dbReference type="PANTHER" id="PTHR46957">
    <property type="entry name" value="CYTOKINE RECEPTOR"/>
    <property type="match status" value="1"/>
</dbReference>
<dbReference type="SUPFAM" id="SSF49265">
    <property type="entry name" value="Fibronectin type III"/>
    <property type="match status" value="1"/>
</dbReference>
<name>A0A9P0DB01_PHACE</name>
<dbReference type="Proteomes" id="UP001153737">
    <property type="component" value="Chromosome 12"/>
</dbReference>
<dbReference type="InterPro" id="IPR036116">
    <property type="entry name" value="FN3_sf"/>
</dbReference>
<organism evidence="4 5">
    <name type="scientific">Phaedon cochleariae</name>
    <name type="common">Mustard beetle</name>
    <dbReference type="NCBI Taxonomy" id="80249"/>
    <lineage>
        <taxon>Eukaryota</taxon>
        <taxon>Metazoa</taxon>
        <taxon>Ecdysozoa</taxon>
        <taxon>Arthropoda</taxon>
        <taxon>Hexapoda</taxon>
        <taxon>Insecta</taxon>
        <taxon>Pterygota</taxon>
        <taxon>Neoptera</taxon>
        <taxon>Endopterygota</taxon>
        <taxon>Coleoptera</taxon>
        <taxon>Polyphaga</taxon>
        <taxon>Cucujiformia</taxon>
        <taxon>Chrysomeloidea</taxon>
        <taxon>Chrysomelidae</taxon>
        <taxon>Chrysomelinae</taxon>
        <taxon>Chrysomelini</taxon>
        <taxon>Phaedon</taxon>
    </lineage>
</organism>
<dbReference type="PROSITE" id="PS50853">
    <property type="entry name" value="FN3"/>
    <property type="match status" value="2"/>
</dbReference>
<dbReference type="Gene3D" id="2.60.40.10">
    <property type="entry name" value="Immunoglobulins"/>
    <property type="match status" value="2"/>
</dbReference>
<proteinExistence type="predicted"/>
<dbReference type="GO" id="GO:0016020">
    <property type="term" value="C:membrane"/>
    <property type="evidence" value="ECO:0007669"/>
    <property type="project" value="UniProtKB-SubCell"/>
</dbReference>
<dbReference type="EMBL" id="OU896718">
    <property type="protein sequence ID" value="CAH1118901.1"/>
    <property type="molecule type" value="Genomic_DNA"/>
</dbReference>
<dbReference type="AlphaFoldDB" id="A0A9P0DB01"/>
<feature type="signal peptide" evidence="2">
    <location>
        <begin position="1"/>
        <end position="19"/>
    </location>
</feature>
<feature type="domain" description="Fibronectin type-III" evidence="3">
    <location>
        <begin position="28"/>
        <end position="119"/>
    </location>
</feature>
<keyword evidence="5" id="KW-1185">Reference proteome</keyword>
<dbReference type="InterPro" id="IPR013783">
    <property type="entry name" value="Ig-like_fold"/>
</dbReference>
<gene>
    <name evidence="4" type="ORF">PHAECO_LOCUS3185</name>
</gene>
<accession>A0A9P0DB01</accession>
<evidence type="ECO:0000256" key="1">
    <source>
        <dbReference type="SAM" id="MobiDB-lite"/>
    </source>
</evidence>
<evidence type="ECO:0000313" key="5">
    <source>
        <dbReference type="Proteomes" id="UP001153737"/>
    </source>
</evidence>
<evidence type="ECO:0000259" key="3">
    <source>
        <dbReference type="PROSITE" id="PS50853"/>
    </source>
</evidence>
<protein>
    <recommendedName>
        <fullName evidence="3">Fibronectin type-III domain-containing protein</fullName>
    </recommendedName>
</protein>
<feature type="chain" id="PRO_5040333771" description="Fibronectin type-III domain-containing protein" evidence="2">
    <location>
        <begin position="20"/>
        <end position="377"/>
    </location>
</feature>
<sequence>MWHFSVVFVVSTVLTKCFAYRELIPMQPPGNLSFIDFDDRDVLIQWEQVEPQSVRGTFKGYLVRVWNHAFSQVYAIPPEMTKTAVQFFPYSKNFMTVAVRNDKYVGPRSNAISFDAPQTEPNMPFLFEHFQMGKHSVLLQWNKPTQPNGIMLGYNIYCSEMSGTTPDEKTTVKYFVSGADNFQAKLTGLKEGRRYFVQIGAVNCAGESDHNTLEVELEEHVPEKPSMPTFKYQIDYNITDKNDLMKKECSQSRQQPKTHDTPGDFYMSKGEEKDTTVTPSSVPKEWVQVHRNCLVNTLIKWIPDVDNNAGEHFYVKYRIKGEPEFTKSAPELEEDYSVLENFNACVNYELIVVAVDGEFETESEMQETPAVMFMFKS</sequence>
<evidence type="ECO:0000313" key="4">
    <source>
        <dbReference type="EMBL" id="CAH1118901.1"/>
    </source>
</evidence>